<evidence type="ECO:0000256" key="10">
    <source>
        <dbReference type="ARBA" id="ARBA00023288"/>
    </source>
</evidence>
<evidence type="ECO:0000313" key="15">
    <source>
        <dbReference type="Proteomes" id="UP001220377"/>
    </source>
</evidence>
<dbReference type="HAMAP" id="MF_01145">
    <property type="entry name" value="Foldase_PrsA"/>
    <property type="match status" value="1"/>
</dbReference>
<evidence type="ECO:0000256" key="4">
    <source>
        <dbReference type="ARBA" id="ARBA00022475"/>
    </source>
</evidence>
<dbReference type="Gene3D" id="1.10.4030.10">
    <property type="entry name" value="Porin chaperone SurA, peptide-binding domain"/>
    <property type="match status" value="1"/>
</dbReference>
<organism evidence="14 15">
    <name type="scientific">Lacticaseibacillus pabuli</name>
    <dbReference type="NCBI Taxonomy" id="3025672"/>
    <lineage>
        <taxon>Bacteria</taxon>
        <taxon>Bacillati</taxon>
        <taxon>Bacillota</taxon>
        <taxon>Bacilli</taxon>
        <taxon>Lactobacillales</taxon>
        <taxon>Lactobacillaceae</taxon>
        <taxon>Lacticaseibacillus</taxon>
    </lineage>
</organism>
<dbReference type="InterPro" id="IPR000297">
    <property type="entry name" value="PPIase_PpiC"/>
</dbReference>
<evidence type="ECO:0000256" key="6">
    <source>
        <dbReference type="ARBA" id="ARBA00023110"/>
    </source>
</evidence>
<keyword evidence="10 11" id="KW-0449">Lipoprotein</keyword>
<comment type="similarity">
    <text evidence="3 11">Belongs to the PrsA family.</text>
</comment>
<dbReference type="PANTHER" id="PTHR47245">
    <property type="entry name" value="PEPTIDYLPROLYL ISOMERASE"/>
    <property type="match status" value="1"/>
</dbReference>
<evidence type="ECO:0000256" key="8">
    <source>
        <dbReference type="ARBA" id="ARBA00023139"/>
    </source>
</evidence>
<keyword evidence="4 11" id="KW-1003">Cell membrane</keyword>
<proteinExistence type="inferred from homology"/>
<dbReference type="PROSITE" id="PS51257">
    <property type="entry name" value="PROKAR_LIPOPROTEIN"/>
    <property type="match status" value="1"/>
</dbReference>
<dbReference type="EMBL" id="CP117884">
    <property type="protein sequence ID" value="WDF83523.1"/>
    <property type="molecule type" value="Genomic_DNA"/>
</dbReference>
<evidence type="ECO:0000256" key="1">
    <source>
        <dbReference type="ARBA" id="ARBA00000971"/>
    </source>
</evidence>
<keyword evidence="7 11" id="KW-0472">Membrane</keyword>
<comment type="function">
    <text evidence="11">Plays a major role in protein secretion by helping the post-translocational extracellular folding of several secreted proteins.</text>
</comment>
<comment type="catalytic activity">
    <reaction evidence="1 11">
        <text>[protein]-peptidylproline (omega=180) = [protein]-peptidylproline (omega=0)</text>
        <dbReference type="Rhea" id="RHEA:16237"/>
        <dbReference type="Rhea" id="RHEA-COMP:10747"/>
        <dbReference type="Rhea" id="RHEA-COMP:10748"/>
        <dbReference type="ChEBI" id="CHEBI:83833"/>
        <dbReference type="ChEBI" id="CHEBI:83834"/>
        <dbReference type="EC" id="5.2.1.8"/>
    </reaction>
</comment>
<dbReference type="PANTHER" id="PTHR47245:SF1">
    <property type="entry name" value="FOLDASE PROTEIN PRSA"/>
    <property type="match status" value="1"/>
</dbReference>
<evidence type="ECO:0000313" key="14">
    <source>
        <dbReference type="EMBL" id="WDF83523.1"/>
    </source>
</evidence>
<evidence type="ECO:0000256" key="9">
    <source>
        <dbReference type="ARBA" id="ARBA00023235"/>
    </source>
</evidence>
<evidence type="ECO:0000256" key="3">
    <source>
        <dbReference type="ARBA" id="ARBA00006071"/>
    </source>
</evidence>
<dbReference type="EC" id="5.2.1.8" evidence="11"/>
<protein>
    <recommendedName>
        <fullName evidence="11">Foldase protein PrsA</fullName>
        <ecNumber evidence="11">5.2.1.8</ecNumber>
    </recommendedName>
</protein>
<reference evidence="14 15" key="1">
    <citation type="submission" date="2023-02" db="EMBL/GenBank/DDBJ databases">
        <title>Genome sequence of Lacticaseibacillus sp. KACC 23028.</title>
        <authorList>
            <person name="Kim S."/>
            <person name="Heo J."/>
            <person name="Kwon S.-W."/>
        </authorList>
    </citation>
    <scope>NUCLEOTIDE SEQUENCE [LARGE SCALE GENOMIC DNA]</scope>
    <source>
        <strain evidence="14 15">KACC 23028</strain>
    </source>
</reference>
<keyword evidence="15" id="KW-1185">Reference proteome</keyword>
<dbReference type="Pfam" id="PF00639">
    <property type="entry name" value="Rotamase"/>
    <property type="match status" value="1"/>
</dbReference>
<keyword evidence="6 11" id="KW-0697">Rotamase</keyword>
<dbReference type="InterPro" id="IPR046357">
    <property type="entry name" value="PPIase_dom_sf"/>
</dbReference>
<evidence type="ECO:0000256" key="5">
    <source>
        <dbReference type="ARBA" id="ARBA00022729"/>
    </source>
</evidence>
<evidence type="ECO:0000256" key="11">
    <source>
        <dbReference type="HAMAP-Rule" id="MF_01145"/>
    </source>
</evidence>
<dbReference type="SUPFAM" id="SSF109998">
    <property type="entry name" value="Triger factor/SurA peptide-binding domain-like"/>
    <property type="match status" value="1"/>
</dbReference>
<sequence length="311" mass="33980">MKKWILGLTGLAVAVLLAGCSSNGSTVASMKGAKITQQDYYSQMKKSAAGQQVLRSMIVAKAMDQEYGKKVSDKKVNKQFNAVKAQYGSSFAATLSQNGYTESSYKDQIKTSLLTEVALKDLKKPTEAQLKKQYKTYQPKIKVQHILVKTSAEAQKIIDQFKGEKNTTANFGELAKKNSTDTGTKNNKGELPAFDNTDTQLDSDFKTAAFKLTKNGQFTEKPVKTQYGYHVIRVISTPGKGKLSDPKVKKAVTDQVYTAWESDQTVMNKVIAKVLKKVNAKVDDKDLKDVLSTYLDPSSASATDAGAAQAN</sequence>
<evidence type="ECO:0000256" key="12">
    <source>
        <dbReference type="SAM" id="SignalP"/>
    </source>
</evidence>
<name>A0ABY7WTN3_9LACO</name>
<dbReference type="GO" id="GO:0003755">
    <property type="term" value="F:peptidyl-prolyl cis-trans isomerase activity"/>
    <property type="evidence" value="ECO:0007669"/>
    <property type="project" value="UniProtKB-EC"/>
</dbReference>
<feature type="signal peptide" evidence="12">
    <location>
        <begin position="1"/>
        <end position="18"/>
    </location>
</feature>
<dbReference type="NCBIfam" id="NF003356">
    <property type="entry name" value="PRK04405.1"/>
    <property type="match status" value="1"/>
</dbReference>
<gene>
    <name evidence="11" type="primary">prsA</name>
    <name evidence="14" type="ORF">PQ472_04625</name>
</gene>
<dbReference type="SUPFAM" id="SSF54534">
    <property type="entry name" value="FKBP-like"/>
    <property type="match status" value="1"/>
</dbReference>
<dbReference type="InterPro" id="IPR050245">
    <property type="entry name" value="PrsA_foldase"/>
</dbReference>
<comment type="subcellular location">
    <subcellularLocation>
        <location evidence="2 11">Cell membrane</location>
        <topology evidence="2 11">Lipid-anchor</topology>
    </subcellularLocation>
</comment>
<feature type="chain" id="PRO_5046801516" description="Foldase protein PrsA" evidence="12">
    <location>
        <begin position="19"/>
        <end position="311"/>
    </location>
</feature>
<dbReference type="InterPro" id="IPR027304">
    <property type="entry name" value="Trigger_fact/SurA_dom_sf"/>
</dbReference>
<evidence type="ECO:0000259" key="13">
    <source>
        <dbReference type="PROSITE" id="PS50198"/>
    </source>
</evidence>
<evidence type="ECO:0000256" key="7">
    <source>
        <dbReference type="ARBA" id="ARBA00023136"/>
    </source>
</evidence>
<feature type="domain" description="PpiC" evidence="13">
    <location>
        <begin position="138"/>
        <end position="236"/>
    </location>
</feature>
<accession>A0ABY7WTN3</accession>
<dbReference type="RefSeq" id="WP_274261720.1">
    <property type="nucleotide sequence ID" value="NZ_CP117884.1"/>
</dbReference>
<keyword evidence="5 11" id="KW-0732">Signal</keyword>
<evidence type="ECO:0000256" key="2">
    <source>
        <dbReference type="ARBA" id="ARBA00004193"/>
    </source>
</evidence>
<dbReference type="InterPro" id="IPR023059">
    <property type="entry name" value="Foldase_PrsA"/>
</dbReference>
<keyword evidence="8 11" id="KW-0564">Palmitate</keyword>
<dbReference type="Proteomes" id="UP001220377">
    <property type="component" value="Chromosome"/>
</dbReference>
<dbReference type="Gene3D" id="3.10.50.40">
    <property type="match status" value="1"/>
</dbReference>
<dbReference type="PROSITE" id="PS50198">
    <property type="entry name" value="PPIC_PPIASE_2"/>
    <property type="match status" value="1"/>
</dbReference>
<keyword evidence="9 11" id="KW-0413">Isomerase</keyword>